<accession>A0A4R8M163</accession>
<evidence type="ECO:0000256" key="1">
    <source>
        <dbReference type="SAM" id="Phobius"/>
    </source>
</evidence>
<keyword evidence="1" id="KW-0812">Transmembrane</keyword>
<gene>
    <name evidence="2" type="ORF">C8D99_12527</name>
</gene>
<keyword evidence="3" id="KW-1185">Reference proteome</keyword>
<name>A0A4R8M163_9BACT</name>
<sequence length="154" mass="17341">MHYFNYAFFLLLWGWILSGGYVRYVVPLIGSVFTTLDSMEGSGQVIPRALAFLVKIVLTVAQTYVLGIWSAYCVLRTMVFLLEPGTNGWLYYISAFVICEGILGIVAKREPYRGLLSVFHSAMAMGFFVIFALNPYFLASVYPWLPPLVKFPIG</sequence>
<dbReference type="RefSeq" id="WP_133959018.1">
    <property type="nucleotide sequence ID" value="NZ_SORI01000025.1"/>
</dbReference>
<evidence type="ECO:0000313" key="3">
    <source>
        <dbReference type="Proteomes" id="UP000295066"/>
    </source>
</evidence>
<dbReference type="Proteomes" id="UP000295066">
    <property type="component" value="Unassembled WGS sequence"/>
</dbReference>
<dbReference type="OrthoDB" id="5204at2"/>
<comment type="caution">
    <text evidence="2">The sequence shown here is derived from an EMBL/GenBank/DDBJ whole genome shotgun (WGS) entry which is preliminary data.</text>
</comment>
<dbReference type="EMBL" id="SORI01000025">
    <property type="protein sequence ID" value="TDY55346.1"/>
    <property type="molecule type" value="Genomic_DNA"/>
</dbReference>
<keyword evidence="1" id="KW-0472">Membrane</keyword>
<keyword evidence="1" id="KW-1133">Transmembrane helix</keyword>
<feature type="transmembrane region" description="Helical" evidence="1">
    <location>
        <begin position="45"/>
        <end position="69"/>
    </location>
</feature>
<evidence type="ECO:0000313" key="2">
    <source>
        <dbReference type="EMBL" id="TDY55346.1"/>
    </source>
</evidence>
<protein>
    <submittedName>
        <fullName evidence="2">Uncharacterized protein</fullName>
    </submittedName>
</protein>
<dbReference type="AlphaFoldDB" id="A0A4R8M163"/>
<feature type="transmembrane region" description="Helical" evidence="1">
    <location>
        <begin position="114"/>
        <end position="138"/>
    </location>
</feature>
<organism evidence="2 3">
    <name type="scientific">Aminivibrio pyruvatiphilus</name>
    <dbReference type="NCBI Taxonomy" id="1005740"/>
    <lineage>
        <taxon>Bacteria</taxon>
        <taxon>Thermotogati</taxon>
        <taxon>Synergistota</taxon>
        <taxon>Synergistia</taxon>
        <taxon>Synergistales</taxon>
        <taxon>Aminobacteriaceae</taxon>
        <taxon>Aminivibrio</taxon>
    </lineage>
</organism>
<proteinExistence type="predicted"/>
<reference evidence="2 3" key="1">
    <citation type="submission" date="2019-03" db="EMBL/GenBank/DDBJ databases">
        <title>Genomic Encyclopedia of Type Strains, Phase IV (KMG-IV): sequencing the most valuable type-strain genomes for metagenomic binning, comparative biology and taxonomic classification.</title>
        <authorList>
            <person name="Goeker M."/>
        </authorList>
    </citation>
    <scope>NUCLEOTIDE SEQUENCE [LARGE SCALE GENOMIC DNA]</scope>
    <source>
        <strain evidence="2 3">DSM 25964</strain>
    </source>
</reference>
<feature type="transmembrane region" description="Helical" evidence="1">
    <location>
        <begin position="6"/>
        <end position="33"/>
    </location>
</feature>
<feature type="transmembrane region" description="Helical" evidence="1">
    <location>
        <begin position="89"/>
        <end position="107"/>
    </location>
</feature>